<dbReference type="SUPFAM" id="SSF143517">
    <property type="entry name" value="TRCF domain-like"/>
    <property type="match status" value="1"/>
</dbReference>
<evidence type="ECO:0000256" key="3">
    <source>
        <dbReference type="ARBA" id="ARBA00022741"/>
    </source>
</evidence>
<comment type="function">
    <text evidence="13">Couples transcription and DNA repair by recognizing RNA polymerase (RNAP) stalled at DNA lesions. Mediates ATP-dependent release of RNAP and its truncated transcript from the DNA, and recruitment of nucleotide excision repair machinery to the damaged site.</text>
</comment>
<dbReference type="InterPro" id="IPR011545">
    <property type="entry name" value="DEAD/DEAH_box_helicase_dom"/>
</dbReference>
<dbReference type="SMART" id="SM00490">
    <property type="entry name" value="HELICc"/>
    <property type="match status" value="1"/>
</dbReference>
<dbReference type="Gene3D" id="2.40.10.170">
    <property type="match status" value="1"/>
</dbReference>
<evidence type="ECO:0000313" key="17">
    <source>
        <dbReference type="Proteomes" id="UP000199556"/>
    </source>
</evidence>
<evidence type="ECO:0000256" key="1">
    <source>
        <dbReference type="ARBA" id="ARBA00004496"/>
    </source>
</evidence>
<keyword evidence="9 13" id="KW-0234">DNA repair</keyword>
<gene>
    <name evidence="13" type="primary">mfd</name>
    <name evidence="16" type="ORF">SAMN05421721_104139</name>
</gene>
<dbReference type="PROSITE" id="PS51192">
    <property type="entry name" value="HELICASE_ATP_BIND_1"/>
    <property type="match status" value="1"/>
</dbReference>
<evidence type="ECO:0000256" key="2">
    <source>
        <dbReference type="ARBA" id="ARBA00022490"/>
    </source>
</evidence>
<dbReference type="EC" id="3.6.4.-" evidence="13"/>
<evidence type="ECO:0000256" key="11">
    <source>
        <dbReference type="ARBA" id="ARBA00061399"/>
    </source>
</evidence>
<dbReference type="RefSeq" id="WP_090484042.1">
    <property type="nucleotide sequence ID" value="NZ_FOUO01000004.1"/>
</dbReference>
<dbReference type="STRING" id="195064.SAMN05421721_104139"/>
<comment type="similarity">
    <text evidence="10 13">In the N-terminal section; belongs to the UvrB family.</text>
</comment>
<dbReference type="InterPro" id="IPR005118">
    <property type="entry name" value="TRCF_C"/>
</dbReference>
<dbReference type="GO" id="GO:0005524">
    <property type="term" value="F:ATP binding"/>
    <property type="evidence" value="ECO:0007669"/>
    <property type="project" value="UniProtKB-UniRule"/>
</dbReference>
<dbReference type="Pfam" id="PF00270">
    <property type="entry name" value="DEAD"/>
    <property type="match status" value="1"/>
</dbReference>
<evidence type="ECO:0000256" key="4">
    <source>
        <dbReference type="ARBA" id="ARBA00022763"/>
    </source>
</evidence>
<dbReference type="GO" id="GO:0000716">
    <property type="term" value="P:transcription-coupled nucleotide-excision repair, DNA damage recognition"/>
    <property type="evidence" value="ECO:0007669"/>
    <property type="project" value="UniProtKB-UniRule"/>
</dbReference>
<evidence type="ECO:0000256" key="6">
    <source>
        <dbReference type="ARBA" id="ARBA00022806"/>
    </source>
</evidence>
<dbReference type="FunFam" id="3.40.50.300:FF:000300">
    <property type="entry name" value="Transcription-repair-coupling factor"/>
    <property type="match status" value="1"/>
</dbReference>
<dbReference type="Gene3D" id="3.90.1150.50">
    <property type="entry name" value="Transcription-repair-coupling factor, D7 domain"/>
    <property type="match status" value="1"/>
</dbReference>
<evidence type="ECO:0000259" key="15">
    <source>
        <dbReference type="PROSITE" id="PS51194"/>
    </source>
</evidence>
<dbReference type="PANTHER" id="PTHR47964">
    <property type="entry name" value="ATP-DEPENDENT DNA HELICASE HOMOLOG RECG, CHLOROPLASTIC"/>
    <property type="match status" value="1"/>
</dbReference>
<dbReference type="Pfam" id="PF21132">
    <property type="entry name" value="MFD_D3"/>
    <property type="match status" value="1"/>
</dbReference>
<dbReference type="SMART" id="SM01058">
    <property type="entry name" value="CarD_TRCF"/>
    <property type="match status" value="1"/>
</dbReference>
<evidence type="ECO:0000256" key="8">
    <source>
        <dbReference type="ARBA" id="ARBA00023125"/>
    </source>
</evidence>
<keyword evidence="8 13" id="KW-0238">DNA-binding</keyword>
<dbReference type="GO" id="GO:0006355">
    <property type="term" value="P:regulation of DNA-templated transcription"/>
    <property type="evidence" value="ECO:0007669"/>
    <property type="project" value="UniProtKB-UniRule"/>
</dbReference>
<dbReference type="GO" id="GO:0016787">
    <property type="term" value="F:hydrolase activity"/>
    <property type="evidence" value="ECO:0007669"/>
    <property type="project" value="UniProtKB-KW"/>
</dbReference>
<dbReference type="InterPro" id="IPR036101">
    <property type="entry name" value="CarD-like/TRCF_RID_sf"/>
</dbReference>
<evidence type="ECO:0000256" key="12">
    <source>
        <dbReference type="ARBA" id="ARBA00070128"/>
    </source>
</evidence>
<dbReference type="Pfam" id="PF03461">
    <property type="entry name" value="TRCF"/>
    <property type="match status" value="1"/>
</dbReference>
<dbReference type="InterPro" id="IPR047112">
    <property type="entry name" value="RecG/Mfd"/>
</dbReference>
<dbReference type="GO" id="GO:0005737">
    <property type="term" value="C:cytoplasm"/>
    <property type="evidence" value="ECO:0007669"/>
    <property type="project" value="UniProtKB-SubCell"/>
</dbReference>
<keyword evidence="17" id="KW-1185">Reference proteome</keyword>
<dbReference type="Proteomes" id="UP000199556">
    <property type="component" value="Unassembled WGS sequence"/>
</dbReference>
<dbReference type="InterPro" id="IPR041471">
    <property type="entry name" value="UvrB_inter"/>
</dbReference>
<evidence type="ECO:0000256" key="13">
    <source>
        <dbReference type="HAMAP-Rule" id="MF_00969"/>
    </source>
</evidence>
<dbReference type="InterPro" id="IPR001650">
    <property type="entry name" value="Helicase_C-like"/>
</dbReference>
<reference evidence="16 17" key="1">
    <citation type="submission" date="2016-10" db="EMBL/GenBank/DDBJ databases">
        <authorList>
            <person name="de Groot N.N."/>
        </authorList>
    </citation>
    <scope>NUCLEOTIDE SEQUENCE [LARGE SCALE GENOMIC DNA]</scope>
    <source>
        <strain evidence="16 17">DSM 4180</strain>
    </source>
</reference>
<evidence type="ECO:0000313" key="16">
    <source>
        <dbReference type="EMBL" id="SFM39196.1"/>
    </source>
</evidence>
<dbReference type="SUPFAM" id="SSF141259">
    <property type="entry name" value="CarD-like"/>
    <property type="match status" value="1"/>
</dbReference>
<keyword evidence="7 13" id="KW-0067">ATP-binding</keyword>
<keyword evidence="5 13" id="KW-0378">Hydrolase</keyword>
<evidence type="ECO:0000256" key="9">
    <source>
        <dbReference type="ARBA" id="ARBA00023204"/>
    </source>
</evidence>
<dbReference type="HAMAP" id="MF_00969">
    <property type="entry name" value="TRCF"/>
    <property type="match status" value="1"/>
</dbReference>
<dbReference type="PROSITE" id="PS51194">
    <property type="entry name" value="HELICASE_CTER"/>
    <property type="match status" value="1"/>
</dbReference>
<evidence type="ECO:0000256" key="7">
    <source>
        <dbReference type="ARBA" id="ARBA00022840"/>
    </source>
</evidence>
<accession>A0A1I4QHD3</accession>
<comment type="similarity">
    <text evidence="11 13">In the C-terminal section; belongs to the helicase family. RecG subfamily.</text>
</comment>
<dbReference type="Pfam" id="PF02559">
    <property type="entry name" value="CarD_TRCF_RID"/>
    <property type="match status" value="1"/>
</dbReference>
<dbReference type="SMART" id="SM00982">
    <property type="entry name" value="TRCF"/>
    <property type="match status" value="1"/>
</dbReference>
<dbReference type="InterPro" id="IPR027417">
    <property type="entry name" value="P-loop_NTPase"/>
</dbReference>
<dbReference type="InterPro" id="IPR003711">
    <property type="entry name" value="CarD-like/TRCF_RID"/>
</dbReference>
<feature type="domain" description="Helicase C-terminal" evidence="15">
    <location>
        <begin position="808"/>
        <end position="967"/>
    </location>
</feature>
<sequence>MSANHPTLPFADLPLPARGETAHWGNLAGSALDLAASTALRRHDGFTLLVTPDVQTAERLEANLHFFLAGEDLPVLSLPDWETLPYDVFSPHEDIISRRLQTLARLPGLRRGALIIPMNTLLQRLPPRAWLQSECLDLSQGQCIDREALIRGFEQAGYRHVTQVVEHGEYAVRGALLDVFPMGSEAPYRIDLLDDEIETLRTFDPETQRSRETIERVRLLPAHEFPLNEAGIKTFRRRYRTLIEGDPQASVIYREVSQGHAPAGVEYYLPLFFEGLETLFDHLPAHTLVLRLGDVDTPARTFSEQVAQRYEQRRHDRERPLLPPQSLFLEEEELLARLETYPRVDLSPETLAPPRGPSDREMDARPLEDLRIQPRQSRPAAALEDFLTRFHGRVILLAESAGRREVLLDTLRNAGIVPTPVADWPEALASDASPVLLTGPLQEGLCLPAAGLAVLTESNLFGERARQERRRRKPTRDADAVVRNLTDLHPGAPVVHEEHGVGRYLGLQKIDVGGQDTEFLTLEYAGGDKLYVPVASLHLVSRYTGADPEHAPLHRLGSEAWSRARRKAAEKARDVAAELLDIHARRAARKGHSYRTQGEEYAAFAATFPFEETPDQQSAIEAVLEDMASERPMDRVVCGDVGFGKTEVAMRAAFVAVQDGHQVAVLVPTTLLAQQHDQNFRDRFADWPIRIESLSRFGSGKQQQEVLRGLEEGRVDIVIGTHKLLQDNVRFKNLGLVIVDEEQRFGVRHKERLKALRAQVDMLTLTATPIPRTLNMALAGLRDLSIIATPPEERLTIKTFVGQWNDTLIQEACLREMRRGGQIYFLHNEVQDIEKTAEKLARLVPSARIGIAHGQMRERELERVMLDFYHRRYHILVCTTIIETGIDVPTANTILIDRADRMGLSQLHQLRGRVGRSHHRAYAYLITPHPSAMTKDASKRLEAIASLEDLGAGFTLASHDLEIRGAGELLGDEQSGQIQEVGFSLYNELLDRAVRALREGRIPELEPAGNEATEVELGLPALLPDDYVPDIHNRLILYKRLSACKDQDQVREMEVEMVDRFGLLPQQAKHLVEATRLKLRLQPYGVRKLELGPRGGRLQFLPDPPVDAASIIELVQSDPQRYRLEGQDRLRFEEDTQTLEQRVQAVLRLLDRLSLREETRAA</sequence>
<comment type="subcellular location">
    <subcellularLocation>
        <location evidence="1 13">Cytoplasm</location>
    </subcellularLocation>
</comment>
<dbReference type="NCBIfam" id="TIGR00580">
    <property type="entry name" value="mfd"/>
    <property type="match status" value="1"/>
</dbReference>
<dbReference type="CDD" id="cd17991">
    <property type="entry name" value="DEXHc_TRCF"/>
    <property type="match status" value="1"/>
</dbReference>
<name>A0A1I4QHD3_ECTMO</name>
<evidence type="ECO:0000256" key="10">
    <source>
        <dbReference type="ARBA" id="ARBA00061104"/>
    </source>
</evidence>
<proteinExistence type="inferred from homology"/>
<dbReference type="FunFam" id="3.40.50.300:FF:000546">
    <property type="entry name" value="Transcription-repair-coupling factor"/>
    <property type="match status" value="1"/>
</dbReference>
<evidence type="ECO:0000256" key="5">
    <source>
        <dbReference type="ARBA" id="ARBA00022801"/>
    </source>
</evidence>
<dbReference type="Gene3D" id="3.40.50.300">
    <property type="entry name" value="P-loop containing nucleotide triphosphate hydrolases"/>
    <property type="match status" value="2"/>
</dbReference>
<dbReference type="SMART" id="SM00487">
    <property type="entry name" value="DEXDc"/>
    <property type="match status" value="1"/>
</dbReference>
<protein>
    <recommendedName>
        <fullName evidence="12 13">Transcription-repair-coupling factor</fullName>
        <shortName evidence="13">TRCF</shortName>
        <ecNumber evidence="13">3.6.4.-</ecNumber>
    </recommendedName>
</protein>
<dbReference type="Pfam" id="PF17757">
    <property type="entry name" value="UvrB_inter"/>
    <property type="match status" value="1"/>
</dbReference>
<dbReference type="Pfam" id="PF00271">
    <property type="entry name" value="Helicase_C"/>
    <property type="match status" value="1"/>
</dbReference>
<keyword evidence="4 13" id="KW-0227">DNA damage</keyword>
<dbReference type="InterPro" id="IPR048635">
    <property type="entry name" value="MFD_D3"/>
</dbReference>
<dbReference type="InterPro" id="IPR014001">
    <property type="entry name" value="Helicase_ATP-bd"/>
</dbReference>
<dbReference type="AlphaFoldDB" id="A0A1I4QHD3"/>
<dbReference type="GO" id="GO:0003684">
    <property type="term" value="F:damaged DNA binding"/>
    <property type="evidence" value="ECO:0007669"/>
    <property type="project" value="InterPro"/>
</dbReference>
<dbReference type="OrthoDB" id="9804325at2"/>
<evidence type="ECO:0000259" key="14">
    <source>
        <dbReference type="PROSITE" id="PS51192"/>
    </source>
</evidence>
<organism evidence="16 17">
    <name type="scientific">Ectothiorhodospira mobilis</name>
    <dbReference type="NCBI Taxonomy" id="195064"/>
    <lineage>
        <taxon>Bacteria</taxon>
        <taxon>Pseudomonadati</taxon>
        <taxon>Pseudomonadota</taxon>
        <taxon>Gammaproteobacteria</taxon>
        <taxon>Chromatiales</taxon>
        <taxon>Ectothiorhodospiraceae</taxon>
        <taxon>Ectothiorhodospira</taxon>
    </lineage>
</organism>
<dbReference type="InterPro" id="IPR037235">
    <property type="entry name" value="TRCF-like_C_D7"/>
</dbReference>
<dbReference type="Gene3D" id="3.40.50.11180">
    <property type="match status" value="1"/>
</dbReference>
<keyword evidence="6" id="KW-0347">Helicase</keyword>
<dbReference type="GO" id="GO:0003678">
    <property type="term" value="F:DNA helicase activity"/>
    <property type="evidence" value="ECO:0007669"/>
    <property type="project" value="TreeGrafter"/>
</dbReference>
<dbReference type="Gene3D" id="3.40.50.11140">
    <property type="match status" value="1"/>
</dbReference>
<dbReference type="PANTHER" id="PTHR47964:SF1">
    <property type="entry name" value="ATP-DEPENDENT DNA HELICASE HOMOLOG RECG, CHLOROPLASTIC"/>
    <property type="match status" value="1"/>
</dbReference>
<keyword evidence="2 13" id="KW-0963">Cytoplasm</keyword>
<dbReference type="NCBIfam" id="NF007966">
    <property type="entry name" value="PRK10689.1"/>
    <property type="match status" value="1"/>
</dbReference>
<keyword evidence="3 13" id="KW-0547">Nucleotide-binding</keyword>
<dbReference type="EMBL" id="FOUO01000004">
    <property type="protein sequence ID" value="SFM39196.1"/>
    <property type="molecule type" value="Genomic_DNA"/>
</dbReference>
<dbReference type="Gene3D" id="3.30.2060.10">
    <property type="entry name" value="Penicillin-binding protein 1b domain"/>
    <property type="match status" value="1"/>
</dbReference>
<dbReference type="SUPFAM" id="SSF52540">
    <property type="entry name" value="P-loop containing nucleoside triphosphate hydrolases"/>
    <property type="match status" value="4"/>
</dbReference>
<feature type="domain" description="Helicase ATP-binding" evidence="14">
    <location>
        <begin position="626"/>
        <end position="787"/>
    </location>
</feature>
<dbReference type="InterPro" id="IPR004576">
    <property type="entry name" value="Mfd"/>
</dbReference>